<gene>
    <name evidence="4" type="ORF">SNAT2548_LOCUS21529</name>
</gene>
<feature type="compositionally biased region" description="Pro residues" evidence="1">
    <location>
        <begin position="670"/>
        <end position="680"/>
    </location>
</feature>
<feature type="compositionally biased region" description="Acidic residues" evidence="1">
    <location>
        <begin position="79"/>
        <end position="90"/>
    </location>
</feature>
<keyword evidence="2" id="KW-0472">Membrane</keyword>
<dbReference type="EMBL" id="CAJNDS010002256">
    <property type="protein sequence ID" value="CAE7395249.1"/>
    <property type="molecule type" value="Genomic_DNA"/>
</dbReference>
<reference evidence="4" key="1">
    <citation type="submission" date="2021-02" db="EMBL/GenBank/DDBJ databases">
        <authorList>
            <person name="Dougan E. K."/>
            <person name="Rhodes N."/>
            <person name="Thang M."/>
            <person name="Chan C."/>
        </authorList>
    </citation>
    <scope>NUCLEOTIDE SEQUENCE</scope>
</reference>
<evidence type="ECO:0000256" key="2">
    <source>
        <dbReference type="SAM" id="Phobius"/>
    </source>
</evidence>
<keyword evidence="5" id="KW-1185">Reference proteome</keyword>
<protein>
    <recommendedName>
        <fullName evidence="6">Pentatricopeptide repeat-containing protein, chloroplastic</fullName>
    </recommendedName>
</protein>
<feature type="compositionally biased region" description="Low complexity" evidence="1">
    <location>
        <begin position="589"/>
        <end position="606"/>
    </location>
</feature>
<feature type="signal peptide" evidence="3">
    <location>
        <begin position="1"/>
        <end position="18"/>
    </location>
</feature>
<evidence type="ECO:0000256" key="3">
    <source>
        <dbReference type="SAM" id="SignalP"/>
    </source>
</evidence>
<keyword evidence="3" id="KW-0732">Signal</keyword>
<keyword evidence="2" id="KW-1133">Transmembrane helix</keyword>
<organism evidence="4 5">
    <name type="scientific">Symbiodinium natans</name>
    <dbReference type="NCBI Taxonomy" id="878477"/>
    <lineage>
        <taxon>Eukaryota</taxon>
        <taxon>Sar</taxon>
        <taxon>Alveolata</taxon>
        <taxon>Dinophyceae</taxon>
        <taxon>Suessiales</taxon>
        <taxon>Symbiodiniaceae</taxon>
        <taxon>Symbiodinium</taxon>
    </lineage>
</organism>
<feature type="compositionally biased region" description="Low complexity" evidence="1">
    <location>
        <begin position="313"/>
        <end position="323"/>
    </location>
</feature>
<dbReference type="OrthoDB" id="410584at2759"/>
<feature type="compositionally biased region" description="Acidic residues" evidence="1">
    <location>
        <begin position="909"/>
        <end position="919"/>
    </location>
</feature>
<evidence type="ECO:0000313" key="4">
    <source>
        <dbReference type="EMBL" id="CAE7395249.1"/>
    </source>
</evidence>
<dbReference type="Proteomes" id="UP000604046">
    <property type="component" value="Unassembled WGS sequence"/>
</dbReference>
<evidence type="ECO:0008006" key="6">
    <source>
        <dbReference type="Google" id="ProtNLM"/>
    </source>
</evidence>
<feature type="region of interest" description="Disordered" evidence="1">
    <location>
        <begin position="383"/>
        <end position="445"/>
    </location>
</feature>
<feature type="region of interest" description="Disordered" evidence="1">
    <location>
        <begin position="902"/>
        <end position="958"/>
    </location>
</feature>
<name>A0A812QN05_9DINO</name>
<evidence type="ECO:0000256" key="1">
    <source>
        <dbReference type="SAM" id="MobiDB-lite"/>
    </source>
</evidence>
<keyword evidence="2" id="KW-0812">Transmembrane</keyword>
<feature type="compositionally biased region" description="Basic and acidic residues" evidence="1">
    <location>
        <begin position="417"/>
        <end position="426"/>
    </location>
</feature>
<dbReference type="AlphaFoldDB" id="A0A812QN05"/>
<comment type="caution">
    <text evidence="4">The sequence shown here is derived from an EMBL/GenBank/DDBJ whole genome shotgun (WGS) entry which is preliminary data.</text>
</comment>
<dbReference type="Gene3D" id="1.25.40.10">
    <property type="entry name" value="Tetratricopeptide repeat domain"/>
    <property type="match status" value="1"/>
</dbReference>
<evidence type="ECO:0000313" key="5">
    <source>
        <dbReference type="Proteomes" id="UP000604046"/>
    </source>
</evidence>
<feature type="region of interest" description="Disordered" evidence="1">
    <location>
        <begin position="663"/>
        <end position="720"/>
    </location>
</feature>
<feature type="chain" id="PRO_5033044854" description="Pentatricopeptide repeat-containing protein, chloroplastic" evidence="3">
    <location>
        <begin position="19"/>
        <end position="998"/>
    </location>
</feature>
<proteinExistence type="predicted"/>
<feature type="compositionally biased region" description="Polar residues" evidence="1">
    <location>
        <begin position="938"/>
        <end position="947"/>
    </location>
</feature>
<feature type="region of interest" description="Disordered" evidence="1">
    <location>
        <begin position="589"/>
        <end position="639"/>
    </location>
</feature>
<dbReference type="InterPro" id="IPR011990">
    <property type="entry name" value="TPR-like_helical_dom_sf"/>
</dbReference>
<feature type="region of interest" description="Disordered" evidence="1">
    <location>
        <begin position="75"/>
        <end position="100"/>
    </location>
</feature>
<accession>A0A812QN05</accession>
<feature type="region of interest" description="Disordered" evidence="1">
    <location>
        <begin position="284"/>
        <end position="323"/>
    </location>
</feature>
<sequence>MVWSRALWLVICSIVRWGRLCPLSTWEEGGSFGIKSKIISLCSDHHATHPRLFRRAAASAVQINFATCNALMGAHQPDDDAEEEEEDENDEAKSLNSPWSPAVSLLDDMRRCSIEMTQTTCNVLLCCLEEGSKATLPDAENALVEQVPNARHLWMTTLALYAEEEEKGWLEPDRRTLGAVLGGAARAQQWDGALQTLSDMLREAQDAQGADPDEAHFDLVISACAKGACKDGLKDATIRMRHGALAEEAAESYLLELADLDGDSPSPNQAKASKSWDSLPYSSFAGSTAGEKEQNASQLKGLPSEGSPGFNTSESSAPAEPLSAQHIAPSGETTRKDPQVEVTAAGDVLVAGQALAPVAATADLSRTAAPKVEAAVVSVQALPEHSSQPAQAPVAGMTASVDASRSAQPFPAPPANRPDKGPEVQRTDLPQPAREPAPSVTANPTAQTQTVGTVGLAGSVSQPLLQPLPPYHNPTRNPQVLAASIPQPTPLPGHTALDLATSEATAPVPPAAVAPVAMPGEGVATAPPQSISSIPSHAGEASIQLQGVSQQLVDMPPRVEVARSVAPHSPRAAADAEPLQPAAVIAGTPDARAGPTAAAGSTAAQPLQRGADQADPEVSSDTRTEASEASATPEPLRPFQPVLPARKVVLVVTPTVVTQSTLTAANVEPAQPPQAPPPPIVEASRTDSGTMPAGDLPSPKPDGSPSQSLPDHVPRVSAEAQHAAVISVEAAAASAVARQTAALEGASMSVVPEGSPTAAAMSPVSNGNISTASVRGPMPMPTAVSSQGEPAQHLSMAAASLAEQESFQDEGDKARQVPIASGMMPAAQGMAATPMAPMGGTVVSNGAASAMVPGMMSASAGSDPTTTATAAPTTAAPTTAAATAAPTTAAATTAAATTIAATTTGKEEGEGEEGEEKESGEEHGGGHEIVAVGAGSSDEASLENSSAGPADGTSGEAGAGAKAKILGMDQQLLLTGVAAVVLIVVVPVGVFCCCCRRK</sequence>
<feature type="transmembrane region" description="Helical" evidence="2">
    <location>
        <begin position="972"/>
        <end position="995"/>
    </location>
</feature>